<dbReference type="Proteomes" id="UP001243330">
    <property type="component" value="Unassembled WGS sequence"/>
</dbReference>
<feature type="compositionally biased region" description="Basic and acidic residues" evidence="1">
    <location>
        <begin position="52"/>
        <end position="66"/>
    </location>
</feature>
<protein>
    <submittedName>
        <fullName evidence="2">Uncharacterized protein</fullName>
    </submittedName>
</protein>
<dbReference type="EMBL" id="JAQOWY010001233">
    <property type="protein sequence ID" value="KAK1837475.1"/>
    <property type="molecule type" value="Genomic_DNA"/>
</dbReference>
<proteinExistence type="predicted"/>
<accession>A0AAD8ZYV5</accession>
<organism evidence="2 3">
    <name type="scientific">Colletotrichum chrysophilum</name>
    <dbReference type="NCBI Taxonomy" id="1836956"/>
    <lineage>
        <taxon>Eukaryota</taxon>
        <taxon>Fungi</taxon>
        <taxon>Dikarya</taxon>
        <taxon>Ascomycota</taxon>
        <taxon>Pezizomycotina</taxon>
        <taxon>Sordariomycetes</taxon>
        <taxon>Hypocreomycetidae</taxon>
        <taxon>Glomerellales</taxon>
        <taxon>Glomerellaceae</taxon>
        <taxon>Colletotrichum</taxon>
        <taxon>Colletotrichum gloeosporioides species complex</taxon>
    </lineage>
</organism>
<dbReference type="AlphaFoldDB" id="A0AAD8ZYV5"/>
<evidence type="ECO:0000256" key="1">
    <source>
        <dbReference type="SAM" id="MobiDB-lite"/>
    </source>
</evidence>
<feature type="compositionally biased region" description="Basic residues" evidence="1">
    <location>
        <begin position="67"/>
        <end position="77"/>
    </location>
</feature>
<keyword evidence="3" id="KW-1185">Reference proteome</keyword>
<evidence type="ECO:0000313" key="2">
    <source>
        <dbReference type="EMBL" id="KAK1837475.1"/>
    </source>
</evidence>
<name>A0AAD8ZYV5_9PEZI</name>
<gene>
    <name evidence="2" type="ORF">CCHR01_19904</name>
</gene>
<feature type="region of interest" description="Disordered" evidence="1">
    <location>
        <begin position="45"/>
        <end position="77"/>
    </location>
</feature>
<evidence type="ECO:0000313" key="3">
    <source>
        <dbReference type="Proteomes" id="UP001243330"/>
    </source>
</evidence>
<sequence length="89" mass="9794">MGDSSRRVLRLLIISHHHHASPSLCSLCSACVPSVCPVLSCPAHAHTPPRPSSDHFSHSTESLKRDGLRKHLQQHRSTRCNALTQLTLS</sequence>
<comment type="caution">
    <text evidence="2">The sequence shown here is derived from an EMBL/GenBank/DDBJ whole genome shotgun (WGS) entry which is preliminary data.</text>
</comment>
<reference evidence="2" key="1">
    <citation type="submission" date="2023-01" db="EMBL/GenBank/DDBJ databases">
        <title>Colletotrichum chrysophilum M932 genome sequence.</title>
        <authorList>
            <person name="Baroncelli R."/>
        </authorList>
    </citation>
    <scope>NUCLEOTIDE SEQUENCE</scope>
    <source>
        <strain evidence="2">M932</strain>
    </source>
</reference>